<organism evidence="2 3">
    <name type="scientific">Thelephora terrestris</name>
    <dbReference type="NCBI Taxonomy" id="56493"/>
    <lineage>
        <taxon>Eukaryota</taxon>
        <taxon>Fungi</taxon>
        <taxon>Dikarya</taxon>
        <taxon>Basidiomycota</taxon>
        <taxon>Agaricomycotina</taxon>
        <taxon>Agaricomycetes</taxon>
        <taxon>Thelephorales</taxon>
        <taxon>Thelephoraceae</taxon>
        <taxon>Thelephora</taxon>
    </lineage>
</organism>
<comment type="caution">
    <text evidence="2">The sequence shown here is derived from an EMBL/GenBank/DDBJ whole genome shotgun (WGS) entry which is preliminary data.</text>
</comment>
<feature type="region of interest" description="Disordered" evidence="1">
    <location>
        <begin position="375"/>
        <end position="404"/>
    </location>
</feature>
<feature type="compositionally biased region" description="Acidic residues" evidence="1">
    <location>
        <begin position="577"/>
        <end position="589"/>
    </location>
</feature>
<feature type="compositionally biased region" description="Low complexity" evidence="1">
    <location>
        <begin position="391"/>
        <end position="404"/>
    </location>
</feature>
<gene>
    <name evidence="2" type="ORF">BJ322DRAFT_1010780</name>
</gene>
<dbReference type="Proteomes" id="UP000736335">
    <property type="component" value="Unassembled WGS sequence"/>
</dbReference>
<feature type="region of interest" description="Disordered" evidence="1">
    <location>
        <begin position="431"/>
        <end position="458"/>
    </location>
</feature>
<dbReference type="AlphaFoldDB" id="A0A9P6H8Z8"/>
<dbReference type="EMBL" id="WIUZ02000013">
    <property type="protein sequence ID" value="KAF9781614.1"/>
    <property type="molecule type" value="Genomic_DNA"/>
</dbReference>
<feature type="region of interest" description="Disordered" evidence="1">
    <location>
        <begin position="1"/>
        <end position="176"/>
    </location>
</feature>
<feature type="compositionally biased region" description="Low complexity" evidence="1">
    <location>
        <begin position="23"/>
        <end position="36"/>
    </location>
</feature>
<feature type="region of interest" description="Disordered" evidence="1">
    <location>
        <begin position="471"/>
        <end position="526"/>
    </location>
</feature>
<proteinExistence type="predicted"/>
<evidence type="ECO:0000256" key="1">
    <source>
        <dbReference type="SAM" id="MobiDB-lite"/>
    </source>
</evidence>
<feature type="region of interest" description="Disordered" evidence="1">
    <location>
        <begin position="576"/>
        <end position="627"/>
    </location>
</feature>
<reference evidence="2" key="2">
    <citation type="submission" date="2020-11" db="EMBL/GenBank/DDBJ databases">
        <authorList>
            <consortium name="DOE Joint Genome Institute"/>
            <person name="Kuo A."/>
            <person name="Miyauchi S."/>
            <person name="Kiss E."/>
            <person name="Drula E."/>
            <person name="Kohler A."/>
            <person name="Sanchez-Garcia M."/>
            <person name="Andreopoulos B."/>
            <person name="Barry K.W."/>
            <person name="Bonito G."/>
            <person name="Buee M."/>
            <person name="Carver A."/>
            <person name="Chen C."/>
            <person name="Cichocki N."/>
            <person name="Clum A."/>
            <person name="Culley D."/>
            <person name="Crous P.W."/>
            <person name="Fauchery L."/>
            <person name="Girlanda M."/>
            <person name="Hayes R."/>
            <person name="Keri Z."/>
            <person name="Labutti K."/>
            <person name="Lipzen A."/>
            <person name="Lombard V."/>
            <person name="Magnuson J."/>
            <person name="Maillard F."/>
            <person name="Morin E."/>
            <person name="Murat C."/>
            <person name="Nolan M."/>
            <person name="Ohm R."/>
            <person name="Pangilinan J."/>
            <person name="Pereira M."/>
            <person name="Perotto S."/>
            <person name="Peter M."/>
            <person name="Riley R."/>
            <person name="Sitrit Y."/>
            <person name="Stielow B."/>
            <person name="Szollosi G."/>
            <person name="Zifcakova L."/>
            <person name="Stursova M."/>
            <person name="Spatafora J.W."/>
            <person name="Tedersoo L."/>
            <person name="Vaario L.-M."/>
            <person name="Yamada A."/>
            <person name="Yan M."/>
            <person name="Wang P."/>
            <person name="Xu J."/>
            <person name="Bruns T."/>
            <person name="Baldrian P."/>
            <person name="Vilgalys R."/>
            <person name="Henrissat B."/>
            <person name="Grigoriev I.V."/>
            <person name="Hibbett D."/>
            <person name="Nagy L.G."/>
            <person name="Martin F.M."/>
        </authorList>
    </citation>
    <scope>NUCLEOTIDE SEQUENCE</scope>
    <source>
        <strain evidence="2">UH-Tt-Lm1</strain>
    </source>
</reference>
<keyword evidence="3" id="KW-1185">Reference proteome</keyword>
<reference evidence="2" key="1">
    <citation type="journal article" date="2020" name="Nat. Commun.">
        <title>Large-scale genome sequencing of mycorrhizal fungi provides insights into the early evolution of symbiotic traits.</title>
        <authorList>
            <person name="Miyauchi S."/>
            <person name="Kiss E."/>
            <person name="Kuo A."/>
            <person name="Drula E."/>
            <person name="Kohler A."/>
            <person name="Sanchez-Garcia M."/>
            <person name="Morin E."/>
            <person name="Andreopoulos B."/>
            <person name="Barry K.W."/>
            <person name="Bonito G."/>
            <person name="Buee M."/>
            <person name="Carver A."/>
            <person name="Chen C."/>
            <person name="Cichocki N."/>
            <person name="Clum A."/>
            <person name="Culley D."/>
            <person name="Crous P.W."/>
            <person name="Fauchery L."/>
            <person name="Girlanda M."/>
            <person name="Hayes R.D."/>
            <person name="Keri Z."/>
            <person name="LaButti K."/>
            <person name="Lipzen A."/>
            <person name="Lombard V."/>
            <person name="Magnuson J."/>
            <person name="Maillard F."/>
            <person name="Murat C."/>
            <person name="Nolan M."/>
            <person name="Ohm R.A."/>
            <person name="Pangilinan J."/>
            <person name="Pereira M.F."/>
            <person name="Perotto S."/>
            <person name="Peter M."/>
            <person name="Pfister S."/>
            <person name="Riley R."/>
            <person name="Sitrit Y."/>
            <person name="Stielow J.B."/>
            <person name="Szollosi G."/>
            <person name="Zifcakova L."/>
            <person name="Stursova M."/>
            <person name="Spatafora J.W."/>
            <person name="Tedersoo L."/>
            <person name="Vaario L.M."/>
            <person name="Yamada A."/>
            <person name="Yan M."/>
            <person name="Wang P."/>
            <person name="Xu J."/>
            <person name="Bruns T."/>
            <person name="Baldrian P."/>
            <person name="Vilgalys R."/>
            <person name="Dunand C."/>
            <person name="Henrissat B."/>
            <person name="Grigoriev I.V."/>
            <person name="Hibbett D."/>
            <person name="Nagy L.G."/>
            <person name="Martin F.M."/>
        </authorList>
    </citation>
    <scope>NUCLEOTIDE SEQUENCE</scope>
    <source>
        <strain evidence="2">UH-Tt-Lm1</strain>
    </source>
</reference>
<protein>
    <submittedName>
        <fullName evidence="2">Uncharacterized protein</fullName>
    </submittedName>
</protein>
<feature type="compositionally biased region" description="Low complexity" evidence="1">
    <location>
        <begin position="496"/>
        <end position="505"/>
    </location>
</feature>
<evidence type="ECO:0000313" key="3">
    <source>
        <dbReference type="Proteomes" id="UP000736335"/>
    </source>
</evidence>
<feature type="compositionally biased region" description="Pro residues" evidence="1">
    <location>
        <begin position="473"/>
        <end position="495"/>
    </location>
</feature>
<dbReference type="OrthoDB" id="3270652at2759"/>
<evidence type="ECO:0000313" key="2">
    <source>
        <dbReference type="EMBL" id="KAF9781614.1"/>
    </source>
</evidence>
<accession>A0A9P6H8Z8</accession>
<feature type="region of interest" description="Disordered" evidence="1">
    <location>
        <begin position="335"/>
        <end position="358"/>
    </location>
</feature>
<name>A0A9P6H8Z8_9AGAM</name>
<sequence>MSKSSLSDPATPAENFDGDDAQHASSQSATQHASTQPSPSDPSNSVASDSAQSLRDAALRTLKAKRKRSPGRPQNLPTAPSRMRPTANITTQSIQLDYGDDESTTNPPKPPVQPTKSTPLSQLPSAIDPTSREEGEISDSESTPTLPAKSLGLPLNPAARSFQPSRSITPAQPPTPVITRDAKAIAGMVDVKPEPTSPIIAMDVSQPLPPSTSRSTPEIPGLSMPHYVVDENHVRPGLSLTQQQYDRSKEIILDLLGLGVPPEYLMQCGVTRELIYFTFTELRLMLPAGFDTAGIPQYYPGFLQSLFESQKPVENPDAVSYASLMEEQQVLPAETQADIPSGSASITPTPPASGSPSLLDIEQQRRRELLARKAVIASRKGKQPQTSALRTPSPQSTSASSANTPFKDQEMASADIAPAATVDDFLSSIGPTEHSAARKHPLLPAKPESDGMDIDEIPGLGGIWVAEELSPPVAEPSPAPVPTSAPSPTPLPPNTPNSTGTSTEPHSSGGSTPLLPGDSITSQRLGSKRPVAADFVDAERFQSQPYSSFSNGQIHAKRRPGGFAGITSTRRCVIDLSDSEDEEYPEDTDAPSPKRRSHPSRHGSLNSHFMANTPFNATNTPPPTGINSLSSVTLLEKELEIRRMREMIAQKEQMRLRKLVGGLL</sequence>
<feature type="compositionally biased region" description="Polar residues" evidence="1">
    <location>
        <begin position="37"/>
        <end position="53"/>
    </location>
</feature>
<feature type="compositionally biased region" description="Polar residues" evidence="1">
    <location>
        <begin position="114"/>
        <end position="124"/>
    </location>
</feature>